<proteinExistence type="predicted"/>
<name>A0ABP8AUP9_9MICO</name>
<keyword evidence="5" id="KW-0418">Kinase</keyword>
<feature type="region of interest" description="Disordered" evidence="8">
    <location>
        <begin position="399"/>
        <end position="419"/>
    </location>
</feature>
<keyword evidence="2" id="KW-0723">Serine/threonine-protein kinase</keyword>
<dbReference type="Pfam" id="PF00069">
    <property type="entry name" value="Pkinase"/>
    <property type="match status" value="1"/>
</dbReference>
<dbReference type="InterPro" id="IPR000719">
    <property type="entry name" value="Prot_kinase_dom"/>
</dbReference>
<feature type="domain" description="Protein kinase" evidence="10">
    <location>
        <begin position="14"/>
        <end position="285"/>
    </location>
</feature>
<feature type="region of interest" description="Disordered" evidence="8">
    <location>
        <begin position="453"/>
        <end position="474"/>
    </location>
</feature>
<evidence type="ECO:0000256" key="6">
    <source>
        <dbReference type="ARBA" id="ARBA00022840"/>
    </source>
</evidence>
<evidence type="ECO:0000313" key="12">
    <source>
        <dbReference type="Proteomes" id="UP001500213"/>
    </source>
</evidence>
<keyword evidence="9" id="KW-0812">Transmembrane</keyword>
<dbReference type="PROSITE" id="PS50011">
    <property type="entry name" value="PROTEIN_KINASE_DOM"/>
    <property type="match status" value="1"/>
</dbReference>
<dbReference type="InterPro" id="IPR017441">
    <property type="entry name" value="Protein_kinase_ATP_BS"/>
</dbReference>
<keyword evidence="3" id="KW-0808">Transferase</keyword>
<dbReference type="PROSITE" id="PS00107">
    <property type="entry name" value="PROTEIN_KINASE_ATP"/>
    <property type="match status" value="1"/>
</dbReference>
<dbReference type="RefSeq" id="WP_344776646.1">
    <property type="nucleotide sequence ID" value="NZ_BAABBX010000015.1"/>
</dbReference>
<evidence type="ECO:0000259" key="10">
    <source>
        <dbReference type="PROSITE" id="PS50011"/>
    </source>
</evidence>
<keyword evidence="12" id="KW-1185">Reference proteome</keyword>
<comment type="caution">
    <text evidence="11">The sequence shown here is derived from an EMBL/GenBank/DDBJ whole genome shotgun (WGS) entry which is preliminary data.</text>
</comment>
<evidence type="ECO:0000256" key="5">
    <source>
        <dbReference type="ARBA" id="ARBA00022777"/>
    </source>
</evidence>
<accession>A0ABP8AUP9</accession>
<dbReference type="CDD" id="cd14014">
    <property type="entry name" value="STKc_PknB_like"/>
    <property type="match status" value="1"/>
</dbReference>
<feature type="transmembrane region" description="Helical" evidence="9">
    <location>
        <begin position="425"/>
        <end position="448"/>
    </location>
</feature>
<evidence type="ECO:0000313" key="11">
    <source>
        <dbReference type="EMBL" id="GAA4191013.1"/>
    </source>
</evidence>
<evidence type="ECO:0000256" key="1">
    <source>
        <dbReference type="ARBA" id="ARBA00012513"/>
    </source>
</evidence>
<evidence type="ECO:0000256" key="3">
    <source>
        <dbReference type="ARBA" id="ARBA00022679"/>
    </source>
</evidence>
<evidence type="ECO:0000256" key="8">
    <source>
        <dbReference type="SAM" id="MobiDB-lite"/>
    </source>
</evidence>
<sequence>MRRAVSTPPALPGFEYVKLLGSGGFADVFLYKQNLPRRDVAVKVLLADGLEGEARKRFVAEANVMAQLSTHPYIVTIYHADLADGARPYFVMEYCPGQSLAERYKVRPLDVADALRTGIRVGSAVAAAHAQGILHRDIKPANVLTNGFGWPALTDFGIASTLEGDVPTHTTSLPGGEGTASVGLSVPWSPPEMFQDDPDPDVRSDVFSLAATIHTVLAGRTPFELPGKSNGTLDIIGRIERGAITPIGRADVPASLVAVLNKAMSPRRVDRYTSAVDFVRALQRIELELGYSPTGIDLPSFGAEALGRPENDGGDETRFRPIATVEAQAAKAAPGPISAPPGAAQAAAPAVEEQATRVRGITPLAPTAGASASAAAAAAPARAADEAHTMLRPRTIGAQSDAAGAAPAAGEGEASGPPAAPKRRVLIIGIAAGVAAAIAAAVIIGVVARPEPEHHRSQATADPGGGAGGGPLVQVVPEPKQGAVTRRGSTVTFTWTNPSPQKGDQYVWTLHATNPSNETVDQPKAVVTGTDPSSQVCIDVRILRAGRTSPNALTECTS</sequence>
<evidence type="ECO:0000256" key="4">
    <source>
        <dbReference type="ARBA" id="ARBA00022741"/>
    </source>
</evidence>
<dbReference type="EMBL" id="BAABBX010000015">
    <property type="protein sequence ID" value="GAA4191013.1"/>
    <property type="molecule type" value="Genomic_DNA"/>
</dbReference>
<protein>
    <recommendedName>
        <fullName evidence="1">non-specific serine/threonine protein kinase</fullName>
        <ecNumber evidence="1">2.7.11.1</ecNumber>
    </recommendedName>
</protein>
<feature type="binding site" evidence="7">
    <location>
        <position position="43"/>
    </location>
    <ligand>
        <name>ATP</name>
        <dbReference type="ChEBI" id="CHEBI:30616"/>
    </ligand>
</feature>
<keyword evidence="4 7" id="KW-0547">Nucleotide-binding</keyword>
<feature type="compositionally biased region" description="Low complexity" evidence="8">
    <location>
        <begin position="402"/>
        <end position="417"/>
    </location>
</feature>
<gene>
    <name evidence="11" type="ORF">GCM10022288_21210</name>
</gene>
<reference evidence="12" key="1">
    <citation type="journal article" date="2019" name="Int. J. Syst. Evol. Microbiol.">
        <title>The Global Catalogue of Microorganisms (GCM) 10K type strain sequencing project: providing services to taxonomists for standard genome sequencing and annotation.</title>
        <authorList>
            <consortium name="The Broad Institute Genomics Platform"/>
            <consortium name="The Broad Institute Genome Sequencing Center for Infectious Disease"/>
            <person name="Wu L."/>
            <person name="Ma J."/>
        </authorList>
    </citation>
    <scope>NUCLEOTIDE SEQUENCE [LARGE SCALE GENOMIC DNA]</scope>
    <source>
        <strain evidence="12">JCM 17593</strain>
    </source>
</reference>
<keyword evidence="9" id="KW-1133">Transmembrane helix</keyword>
<dbReference type="SMART" id="SM00220">
    <property type="entry name" value="S_TKc"/>
    <property type="match status" value="1"/>
</dbReference>
<organism evidence="11 12">
    <name type="scientific">Gryllotalpicola kribbensis</name>
    <dbReference type="NCBI Taxonomy" id="993084"/>
    <lineage>
        <taxon>Bacteria</taxon>
        <taxon>Bacillati</taxon>
        <taxon>Actinomycetota</taxon>
        <taxon>Actinomycetes</taxon>
        <taxon>Micrococcales</taxon>
        <taxon>Microbacteriaceae</taxon>
        <taxon>Gryllotalpicola</taxon>
    </lineage>
</organism>
<dbReference type="PANTHER" id="PTHR43289">
    <property type="entry name" value="MITOGEN-ACTIVATED PROTEIN KINASE KINASE KINASE 20-RELATED"/>
    <property type="match status" value="1"/>
</dbReference>
<dbReference type="InterPro" id="IPR008271">
    <property type="entry name" value="Ser/Thr_kinase_AS"/>
</dbReference>
<dbReference type="EC" id="2.7.11.1" evidence="1"/>
<evidence type="ECO:0000256" key="7">
    <source>
        <dbReference type="PROSITE-ProRule" id="PRU10141"/>
    </source>
</evidence>
<keyword evidence="9" id="KW-0472">Membrane</keyword>
<evidence type="ECO:0000256" key="2">
    <source>
        <dbReference type="ARBA" id="ARBA00022527"/>
    </source>
</evidence>
<dbReference type="Proteomes" id="UP001500213">
    <property type="component" value="Unassembled WGS sequence"/>
</dbReference>
<dbReference type="PANTHER" id="PTHR43289:SF6">
    <property type="entry name" value="SERINE_THREONINE-PROTEIN KINASE NEKL-3"/>
    <property type="match status" value="1"/>
</dbReference>
<dbReference type="Gene3D" id="1.10.510.10">
    <property type="entry name" value="Transferase(Phosphotransferase) domain 1"/>
    <property type="match status" value="1"/>
</dbReference>
<keyword evidence="6 7" id="KW-0067">ATP-binding</keyword>
<dbReference type="InterPro" id="IPR011009">
    <property type="entry name" value="Kinase-like_dom_sf"/>
</dbReference>
<evidence type="ECO:0000256" key="9">
    <source>
        <dbReference type="SAM" id="Phobius"/>
    </source>
</evidence>
<dbReference type="PROSITE" id="PS00108">
    <property type="entry name" value="PROTEIN_KINASE_ST"/>
    <property type="match status" value="1"/>
</dbReference>
<dbReference type="SUPFAM" id="SSF56112">
    <property type="entry name" value="Protein kinase-like (PK-like)"/>
    <property type="match status" value="1"/>
</dbReference>